<feature type="domain" description="Cadherin" evidence="6">
    <location>
        <begin position="68"/>
        <end position="172"/>
    </location>
</feature>
<comment type="caution">
    <text evidence="7">The sequence shown here is derived from an EMBL/GenBank/DDBJ whole genome shotgun (WGS) entry which is preliminary data.</text>
</comment>
<evidence type="ECO:0000256" key="4">
    <source>
        <dbReference type="ARBA" id="ARBA00023136"/>
    </source>
</evidence>
<evidence type="ECO:0000256" key="1">
    <source>
        <dbReference type="ARBA" id="ARBA00004370"/>
    </source>
</evidence>
<evidence type="ECO:0000256" key="5">
    <source>
        <dbReference type="PROSITE-ProRule" id="PRU00043"/>
    </source>
</evidence>
<feature type="domain" description="Cadherin" evidence="6">
    <location>
        <begin position="173"/>
        <end position="275"/>
    </location>
</feature>
<proteinExistence type="predicted"/>
<keyword evidence="4" id="KW-0472">Membrane</keyword>
<dbReference type="EMBL" id="CATNWA010014227">
    <property type="protein sequence ID" value="CAI9569264.1"/>
    <property type="molecule type" value="Genomic_DNA"/>
</dbReference>
<feature type="non-terminal residue" evidence="7">
    <location>
        <position position="1"/>
    </location>
</feature>
<dbReference type="Gene3D" id="2.60.40.60">
    <property type="entry name" value="Cadherins"/>
    <property type="match status" value="4"/>
</dbReference>
<keyword evidence="2" id="KW-0677">Repeat</keyword>
<comment type="subcellular location">
    <subcellularLocation>
        <location evidence="1">Membrane</location>
    </subcellularLocation>
</comment>
<evidence type="ECO:0000259" key="6">
    <source>
        <dbReference type="PROSITE" id="PS50268"/>
    </source>
</evidence>
<dbReference type="InterPro" id="IPR039808">
    <property type="entry name" value="Cadherin"/>
</dbReference>
<dbReference type="InterPro" id="IPR002126">
    <property type="entry name" value="Cadherin-like_dom"/>
</dbReference>
<name>A0ABN9D9M1_9NEOB</name>
<dbReference type="Proteomes" id="UP001162483">
    <property type="component" value="Unassembled WGS sequence"/>
</dbReference>
<feature type="domain" description="Cadherin" evidence="6">
    <location>
        <begin position="1"/>
        <end position="67"/>
    </location>
</feature>
<evidence type="ECO:0000313" key="7">
    <source>
        <dbReference type="EMBL" id="CAI9569264.1"/>
    </source>
</evidence>
<keyword evidence="3 5" id="KW-0106">Calcium</keyword>
<dbReference type="PROSITE" id="PS50268">
    <property type="entry name" value="CADHERIN_2"/>
    <property type="match status" value="3"/>
</dbReference>
<gene>
    <name evidence="7" type="ORF">SPARVUS_LOCUS6893523</name>
</gene>
<accession>A0ABN9D9M1</accession>
<evidence type="ECO:0000256" key="3">
    <source>
        <dbReference type="ARBA" id="ARBA00022837"/>
    </source>
</evidence>
<dbReference type="PRINTS" id="PR00205">
    <property type="entry name" value="CADHERIN"/>
</dbReference>
<dbReference type="Pfam" id="PF00028">
    <property type="entry name" value="Cadherin"/>
    <property type="match status" value="3"/>
</dbReference>
<dbReference type="SUPFAM" id="SSF49313">
    <property type="entry name" value="Cadherin-like"/>
    <property type="match status" value="4"/>
</dbReference>
<keyword evidence="8" id="KW-1185">Reference proteome</keyword>
<dbReference type="SMART" id="SM00112">
    <property type="entry name" value="CA"/>
    <property type="match status" value="3"/>
</dbReference>
<reference evidence="7" key="1">
    <citation type="submission" date="2023-05" db="EMBL/GenBank/DDBJ databases">
        <authorList>
            <person name="Stuckert A."/>
        </authorList>
    </citation>
    <scope>NUCLEOTIDE SEQUENCE</scope>
</reference>
<dbReference type="InterPro" id="IPR020894">
    <property type="entry name" value="Cadherin_CS"/>
</dbReference>
<dbReference type="PROSITE" id="PS00232">
    <property type="entry name" value="CADHERIN_1"/>
    <property type="match status" value="2"/>
</dbReference>
<feature type="non-terminal residue" evidence="7">
    <location>
        <position position="327"/>
    </location>
</feature>
<dbReference type="InterPro" id="IPR015919">
    <property type="entry name" value="Cadherin-like_sf"/>
</dbReference>
<dbReference type="CDD" id="cd11304">
    <property type="entry name" value="Cadherin_repeat"/>
    <property type="match status" value="4"/>
</dbReference>
<dbReference type="PANTHER" id="PTHR24027:SF438">
    <property type="entry name" value="CADHERIN 23"/>
    <property type="match status" value="1"/>
</dbReference>
<sequence>IIEGNPNNEFRIDSVTGVISIAKPLDREKRSSYTLVVQSSDRGSNSRTDTATVSIILTDVNDVVPKFELSPYSVNVPENLESLPKVILQVVARDDDQGLNSKLIYALASGNEERAFRLSSNGQLSIVKSLDREVKEQYILLITAVDSGSPALTGTGTITVNVDDINDNKPAFALNQHFISISEDAPTGTDVLLLNCSDPDAGLNGVVRYSLVGGNSQFTINPSTGQIISSSLLDRETKDNYTLLIMATDGGSPSLSSSTSVTVNILDVNDNPPRFLHHPYVTHIPSPASADSFVFAVTVTDEDIGSNSELHFSLKGRHSDKFHIDPL</sequence>
<evidence type="ECO:0000313" key="8">
    <source>
        <dbReference type="Proteomes" id="UP001162483"/>
    </source>
</evidence>
<organism evidence="7 8">
    <name type="scientific">Staurois parvus</name>
    <dbReference type="NCBI Taxonomy" id="386267"/>
    <lineage>
        <taxon>Eukaryota</taxon>
        <taxon>Metazoa</taxon>
        <taxon>Chordata</taxon>
        <taxon>Craniata</taxon>
        <taxon>Vertebrata</taxon>
        <taxon>Euteleostomi</taxon>
        <taxon>Amphibia</taxon>
        <taxon>Batrachia</taxon>
        <taxon>Anura</taxon>
        <taxon>Neobatrachia</taxon>
        <taxon>Ranoidea</taxon>
        <taxon>Ranidae</taxon>
        <taxon>Staurois</taxon>
    </lineage>
</organism>
<protein>
    <recommendedName>
        <fullName evidence="6">Cadherin domain-containing protein</fullName>
    </recommendedName>
</protein>
<evidence type="ECO:0000256" key="2">
    <source>
        <dbReference type="ARBA" id="ARBA00022737"/>
    </source>
</evidence>
<dbReference type="PANTHER" id="PTHR24027">
    <property type="entry name" value="CADHERIN-23"/>
    <property type="match status" value="1"/>
</dbReference>